<dbReference type="AlphaFoldDB" id="A0A6D2L1N4"/>
<dbReference type="InterPro" id="IPR001220">
    <property type="entry name" value="Legume_lectin_dom"/>
</dbReference>
<keyword evidence="1" id="KW-0430">Lectin</keyword>
<keyword evidence="2" id="KW-0732">Signal</keyword>
<proteinExistence type="predicted"/>
<evidence type="ECO:0000256" key="1">
    <source>
        <dbReference type="ARBA" id="ARBA00022734"/>
    </source>
</evidence>
<dbReference type="EMBL" id="CACVBM020001784">
    <property type="protein sequence ID" value="CAA7059536.1"/>
    <property type="molecule type" value="Genomic_DNA"/>
</dbReference>
<accession>A0A6D2L1N4</accession>
<dbReference type="Pfam" id="PF00139">
    <property type="entry name" value="Lectin_legB"/>
    <property type="match status" value="1"/>
</dbReference>
<dbReference type="GO" id="GO:0030246">
    <property type="term" value="F:carbohydrate binding"/>
    <property type="evidence" value="ECO:0007669"/>
    <property type="project" value="UniProtKB-KW"/>
</dbReference>
<evidence type="ECO:0000256" key="2">
    <source>
        <dbReference type="SAM" id="SignalP"/>
    </source>
</evidence>
<evidence type="ECO:0000313" key="5">
    <source>
        <dbReference type="Proteomes" id="UP000467841"/>
    </source>
</evidence>
<dbReference type="InterPro" id="IPR013320">
    <property type="entry name" value="ConA-like_dom_sf"/>
</dbReference>
<name>A0A6D2L1N4_9BRAS</name>
<evidence type="ECO:0000259" key="3">
    <source>
        <dbReference type="Pfam" id="PF00139"/>
    </source>
</evidence>
<feature type="signal peptide" evidence="2">
    <location>
        <begin position="1"/>
        <end position="25"/>
    </location>
</feature>
<reference evidence="4" key="1">
    <citation type="submission" date="2020-01" db="EMBL/GenBank/DDBJ databases">
        <authorList>
            <person name="Mishra B."/>
        </authorList>
    </citation>
    <scope>NUCLEOTIDE SEQUENCE [LARGE SCALE GENOMIC DNA]</scope>
</reference>
<protein>
    <recommendedName>
        <fullName evidence="3">Legume lectin domain-containing protein</fullName>
    </recommendedName>
</protein>
<comment type="caution">
    <text evidence="4">The sequence shown here is derived from an EMBL/GenBank/DDBJ whole genome shotgun (WGS) entry which is preliminary data.</text>
</comment>
<dbReference type="Gene3D" id="2.60.120.200">
    <property type="match status" value="1"/>
</dbReference>
<dbReference type="SUPFAM" id="SSF49899">
    <property type="entry name" value="Concanavalin A-like lectins/glucanases"/>
    <property type="match status" value="1"/>
</dbReference>
<keyword evidence="5" id="KW-1185">Reference proteome</keyword>
<feature type="domain" description="Legume lectin" evidence="3">
    <location>
        <begin position="27"/>
        <end position="77"/>
    </location>
</feature>
<gene>
    <name evidence="4" type="ORF">MERR_LOCUS46772</name>
</gene>
<sequence>MLVKQLLTMVFFFFSLLSQFLKSSSQSLHFTYNGFRPPLTDLSLQGIATVTPNGLLKLTNATSQNRSRFLYQTNPVQRFSKRQRLVLLYNLCLRHQPSAADA</sequence>
<evidence type="ECO:0000313" key="4">
    <source>
        <dbReference type="EMBL" id="CAA7059536.1"/>
    </source>
</evidence>
<feature type="chain" id="PRO_5025654538" description="Legume lectin domain-containing protein" evidence="2">
    <location>
        <begin position="26"/>
        <end position="102"/>
    </location>
</feature>
<organism evidence="4 5">
    <name type="scientific">Microthlaspi erraticum</name>
    <dbReference type="NCBI Taxonomy" id="1685480"/>
    <lineage>
        <taxon>Eukaryota</taxon>
        <taxon>Viridiplantae</taxon>
        <taxon>Streptophyta</taxon>
        <taxon>Embryophyta</taxon>
        <taxon>Tracheophyta</taxon>
        <taxon>Spermatophyta</taxon>
        <taxon>Magnoliopsida</taxon>
        <taxon>eudicotyledons</taxon>
        <taxon>Gunneridae</taxon>
        <taxon>Pentapetalae</taxon>
        <taxon>rosids</taxon>
        <taxon>malvids</taxon>
        <taxon>Brassicales</taxon>
        <taxon>Brassicaceae</taxon>
        <taxon>Coluteocarpeae</taxon>
        <taxon>Microthlaspi</taxon>
    </lineage>
</organism>
<dbReference type="Proteomes" id="UP000467841">
    <property type="component" value="Unassembled WGS sequence"/>
</dbReference>